<comment type="caution">
    <text evidence="2">The sequence shown here is derived from an EMBL/GenBank/DDBJ whole genome shotgun (WGS) entry which is preliminary data.</text>
</comment>
<feature type="region of interest" description="Disordered" evidence="1">
    <location>
        <begin position="52"/>
        <end position="74"/>
    </location>
</feature>
<protein>
    <submittedName>
        <fullName evidence="2">Uncharacterized protein</fullName>
    </submittedName>
</protein>
<gene>
    <name evidence="2" type="ORF">NPX13_g5234</name>
</gene>
<name>A0A9W8NEZ8_9PEZI</name>
<proteinExistence type="predicted"/>
<feature type="compositionally biased region" description="Basic and acidic residues" evidence="1">
    <location>
        <begin position="53"/>
        <end position="72"/>
    </location>
</feature>
<reference evidence="2" key="1">
    <citation type="submission" date="2022-07" db="EMBL/GenBank/DDBJ databases">
        <title>Genome Sequence of Xylaria arbuscula.</title>
        <authorList>
            <person name="Buettner E."/>
        </authorList>
    </citation>
    <scope>NUCLEOTIDE SEQUENCE</scope>
    <source>
        <strain evidence="2">VT107</strain>
    </source>
</reference>
<dbReference type="AlphaFoldDB" id="A0A9W8NEZ8"/>
<feature type="compositionally biased region" description="Polar residues" evidence="1">
    <location>
        <begin position="28"/>
        <end position="37"/>
    </location>
</feature>
<evidence type="ECO:0000313" key="2">
    <source>
        <dbReference type="EMBL" id="KAJ3571873.1"/>
    </source>
</evidence>
<feature type="region of interest" description="Disordered" evidence="1">
    <location>
        <begin position="1"/>
        <end position="37"/>
    </location>
</feature>
<organism evidence="2 3">
    <name type="scientific">Xylaria arbuscula</name>
    <dbReference type="NCBI Taxonomy" id="114810"/>
    <lineage>
        <taxon>Eukaryota</taxon>
        <taxon>Fungi</taxon>
        <taxon>Dikarya</taxon>
        <taxon>Ascomycota</taxon>
        <taxon>Pezizomycotina</taxon>
        <taxon>Sordariomycetes</taxon>
        <taxon>Xylariomycetidae</taxon>
        <taxon>Xylariales</taxon>
        <taxon>Xylariaceae</taxon>
        <taxon>Xylaria</taxon>
    </lineage>
</organism>
<keyword evidence="3" id="KW-1185">Reference proteome</keyword>
<dbReference type="Proteomes" id="UP001148614">
    <property type="component" value="Unassembled WGS sequence"/>
</dbReference>
<evidence type="ECO:0000256" key="1">
    <source>
        <dbReference type="SAM" id="MobiDB-lite"/>
    </source>
</evidence>
<sequence>MTPPSYRPKSKPLSPARVSYPLERESNSKTVMSGSSSRSVELEVSFLETFTPNEHEAGDGDGDGHPIGDAKGTRTTINGTAYRVAWKGTFTPGFMLRSERVQEFVEYVAADGSVWTRYSNWETFGGLLGYVLPREQIVAGFQKWTTGLKEAVEGEGQQGKMASTGRMIMLMRYDGSHSSGKSPWDMGDTTVDVTRTLMASAVMDWETL</sequence>
<evidence type="ECO:0000313" key="3">
    <source>
        <dbReference type="Proteomes" id="UP001148614"/>
    </source>
</evidence>
<dbReference type="VEuPathDB" id="FungiDB:F4678DRAFT_460499"/>
<dbReference type="EMBL" id="JANPWZ010000809">
    <property type="protein sequence ID" value="KAJ3571873.1"/>
    <property type="molecule type" value="Genomic_DNA"/>
</dbReference>
<accession>A0A9W8NEZ8</accession>